<sequence>MATEERLPPACAFAVSVLAERNQDPDAVPEEAVEAAQQHIASCPRCIQAATSQEATSRPRRKRKTRRVAEVASSYQSTPAGLNTLLHETAPLTIEREKQSEQPAKVPQIGSPASAIPIEPVAASDERGPIAEGTITCQQCRQLLPGYVEAMDSGLNVAELYPEIQDHLVRCDAGCLVLLDLYKQEAKATRKYRRQPVRDPFRAMYWILTGFFRGGQLPIAPMALSYGALILIILFASLSTYLGINWHESIYHSPPAPVHLIPTPDGVGISDGLKIYDACNSQSYQAKREAAQAMQKADFARADKLLQTATNVVQNDTTGCNGAEAAIYRENLHVRQSGRPFSIVVVSFDSGPGKADPHGGTDRHQLYAAYTQELVGAFISQQQYNARQMQAADHAPLLYLVLANTTGIESGALEVANTISSMLSTPDLKHFGLLADNNHSVLAVLGTGPSSLTQVVLPVLCRAGIPLIAPTATGLFISDVLTQTSLYRHCAPGFAFIRFSPDDAAQSALGASYAYKQLHARNVAVFYDPGNPSSKDSADSFIVTLGKFSGTHIVARETAVASGLSDTNGRPQASRDDLLAGLNDALQARPRPDLIFAPLLTSDAVTLAQAIARLPQKEQPALMIGGEFVQPLALQGLVQWARQQQLTMPRVYIALSSAARPPTDGGWQKQFYATFCTSFATRGSSCSGTAALDQGALFFADGIEIVARGIGPITDESKIPTPATLVKNISVEQFAGVSGPIALQNWNNILLTGTKSAPVILSIQQDSSIQIVS</sequence>
<dbReference type="InterPro" id="IPR028082">
    <property type="entry name" value="Peripla_BP_I"/>
</dbReference>
<protein>
    <recommendedName>
        <fullName evidence="4">Leucine-binding protein domain-containing protein</fullName>
    </recommendedName>
</protein>
<dbReference type="RefSeq" id="WP_220202289.1">
    <property type="nucleotide sequence ID" value="NZ_BNJK01000001.1"/>
</dbReference>
<dbReference type="Gene3D" id="3.40.50.2300">
    <property type="match status" value="2"/>
</dbReference>
<comment type="caution">
    <text evidence="2">The sequence shown here is derived from an EMBL/GenBank/DDBJ whole genome shotgun (WGS) entry which is preliminary data.</text>
</comment>
<name>A0A8J3IH60_9CHLR</name>
<gene>
    <name evidence="2" type="ORF">KSF_014400</name>
</gene>
<organism evidence="2 3">
    <name type="scientific">Reticulibacter mediterranei</name>
    <dbReference type="NCBI Taxonomy" id="2778369"/>
    <lineage>
        <taxon>Bacteria</taxon>
        <taxon>Bacillati</taxon>
        <taxon>Chloroflexota</taxon>
        <taxon>Ktedonobacteria</taxon>
        <taxon>Ktedonobacterales</taxon>
        <taxon>Reticulibacteraceae</taxon>
        <taxon>Reticulibacter</taxon>
    </lineage>
</organism>
<evidence type="ECO:0000313" key="2">
    <source>
        <dbReference type="EMBL" id="GHO91392.1"/>
    </source>
</evidence>
<feature type="region of interest" description="Disordered" evidence="1">
    <location>
        <begin position="50"/>
        <end position="74"/>
    </location>
</feature>
<keyword evidence="3" id="KW-1185">Reference proteome</keyword>
<dbReference type="SUPFAM" id="SSF53822">
    <property type="entry name" value="Periplasmic binding protein-like I"/>
    <property type="match status" value="1"/>
</dbReference>
<dbReference type="Proteomes" id="UP000597444">
    <property type="component" value="Unassembled WGS sequence"/>
</dbReference>
<dbReference type="AlphaFoldDB" id="A0A8J3IH60"/>
<reference evidence="2" key="1">
    <citation type="submission" date="2020-10" db="EMBL/GenBank/DDBJ databases">
        <title>Taxonomic study of unclassified bacteria belonging to the class Ktedonobacteria.</title>
        <authorList>
            <person name="Yabe S."/>
            <person name="Wang C.M."/>
            <person name="Zheng Y."/>
            <person name="Sakai Y."/>
            <person name="Cavaletti L."/>
            <person name="Monciardini P."/>
            <person name="Donadio S."/>
        </authorList>
    </citation>
    <scope>NUCLEOTIDE SEQUENCE</scope>
    <source>
        <strain evidence="2">ID150040</strain>
    </source>
</reference>
<evidence type="ECO:0000256" key="1">
    <source>
        <dbReference type="SAM" id="MobiDB-lite"/>
    </source>
</evidence>
<dbReference type="EMBL" id="BNJK01000001">
    <property type="protein sequence ID" value="GHO91392.1"/>
    <property type="molecule type" value="Genomic_DNA"/>
</dbReference>
<evidence type="ECO:0000313" key="3">
    <source>
        <dbReference type="Proteomes" id="UP000597444"/>
    </source>
</evidence>
<accession>A0A8J3IH60</accession>
<evidence type="ECO:0008006" key="4">
    <source>
        <dbReference type="Google" id="ProtNLM"/>
    </source>
</evidence>
<proteinExistence type="predicted"/>